<sequence length="372" mass="40170">MKIVQVTPYAMSRHGGVQTHIRDLSHWLRKQGHDVRIVAPPGQSTVPSVDGVTELGSVRDIAVHGTKFELTRASRADLKACVEDLRSWGAEVCHLHTPWTPMLPFQVWRALGVPGVATFHATLPDSAGFDPLAWALRRSAHWFNRRLSGIVVPSKAPQDQWRANGVTPLPKILPPTVDLSGWRAARDVAIPSEVFTIVCMGRLEERKGTATLLAAWREVETQRPDACLTIAGDGPCKPALLQQTRDLGLTNVTFVPPPSDAKARSLIAQADVFAAPAHHGESFGLVLIEAMAAGTIPVAADNLGYGTVLTGPGAELLVPPADVKALAGKLLAIASQPTLQTRLERWARAHADTFDVRHQGPAYEAFLHGALR</sequence>
<evidence type="ECO:0000259" key="2">
    <source>
        <dbReference type="Pfam" id="PF13439"/>
    </source>
</evidence>
<dbReference type="Pfam" id="PF00534">
    <property type="entry name" value="Glycos_transf_1"/>
    <property type="match status" value="1"/>
</dbReference>
<keyword evidence="3" id="KW-0808">Transferase</keyword>
<feature type="domain" description="Glycosyl transferase family 1" evidence="1">
    <location>
        <begin position="186"/>
        <end position="348"/>
    </location>
</feature>
<dbReference type="Pfam" id="PF13439">
    <property type="entry name" value="Glyco_transf_4"/>
    <property type="match status" value="1"/>
</dbReference>
<dbReference type="CDD" id="cd03801">
    <property type="entry name" value="GT4_PimA-like"/>
    <property type="match status" value="1"/>
</dbReference>
<dbReference type="EMBL" id="FOSZ01000004">
    <property type="protein sequence ID" value="SFL02065.1"/>
    <property type="molecule type" value="Genomic_DNA"/>
</dbReference>
<gene>
    <name evidence="3" type="ORF">SAMN04488036_104107</name>
</gene>
<organism evidence="3 4">
    <name type="scientific">Shimia haliotis</name>
    <dbReference type="NCBI Taxonomy" id="1280847"/>
    <lineage>
        <taxon>Bacteria</taxon>
        <taxon>Pseudomonadati</taxon>
        <taxon>Pseudomonadota</taxon>
        <taxon>Alphaproteobacteria</taxon>
        <taxon>Rhodobacterales</taxon>
        <taxon>Roseobacteraceae</taxon>
    </lineage>
</organism>
<dbReference type="Proteomes" id="UP000198851">
    <property type="component" value="Unassembled WGS sequence"/>
</dbReference>
<dbReference type="InterPro" id="IPR001296">
    <property type="entry name" value="Glyco_trans_1"/>
</dbReference>
<dbReference type="InterPro" id="IPR028098">
    <property type="entry name" value="Glyco_trans_4-like_N"/>
</dbReference>
<dbReference type="PANTHER" id="PTHR45947:SF3">
    <property type="entry name" value="SULFOQUINOVOSYL TRANSFERASE SQD2"/>
    <property type="match status" value="1"/>
</dbReference>
<accession>A0A1I4E8I8</accession>
<keyword evidence="4" id="KW-1185">Reference proteome</keyword>
<evidence type="ECO:0000313" key="3">
    <source>
        <dbReference type="EMBL" id="SFL02065.1"/>
    </source>
</evidence>
<protein>
    <submittedName>
        <fullName evidence="3">Phosphatidylinositol alpha-mannosyltransferase</fullName>
    </submittedName>
</protein>
<name>A0A1I4E8I8_9RHOB</name>
<dbReference type="AlphaFoldDB" id="A0A1I4E8I8"/>
<dbReference type="PANTHER" id="PTHR45947">
    <property type="entry name" value="SULFOQUINOVOSYL TRANSFERASE SQD2"/>
    <property type="match status" value="1"/>
</dbReference>
<dbReference type="GO" id="GO:0016758">
    <property type="term" value="F:hexosyltransferase activity"/>
    <property type="evidence" value="ECO:0007669"/>
    <property type="project" value="TreeGrafter"/>
</dbReference>
<dbReference type="InterPro" id="IPR050194">
    <property type="entry name" value="Glycosyltransferase_grp1"/>
</dbReference>
<dbReference type="STRING" id="1280847.SAMN04488036_104107"/>
<evidence type="ECO:0000313" key="4">
    <source>
        <dbReference type="Proteomes" id="UP000198851"/>
    </source>
</evidence>
<dbReference type="RefSeq" id="WP_139216187.1">
    <property type="nucleotide sequence ID" value="NZ_FOSZ01000004.1"/>
</dbReference>
<reference evidence="4" key="1">
    <citation type="submission" date="2016-10" db="EMBL/GenBank/DDBJ databases">
        <authorList>
            <person name="Varghese N."/>
            <person name="Submissions S."/>
        </authorList>
    </citation>
    <scope>NUCLEOTIDE SEQUENCE [LARGE SCALE GENOMIC DNA]</scope>
    <source>
        <strain evidence="4">DSM 28453</strain>
    </source>
</reference>
<dbReference type="OrthoDB" id="9790710at2"/>
<feature type="domain" description="Glycosyltransferase subfamily 4-like N-terminal" evidence="2">
    <location>
        <begin position="15"/>
        <end position="179"/>
    </location>
</feature>
<dbReference type="Gene3D" id="3.40.50.2000">
    <property type="entry name" value="Glycogen Phosphorylase B"/>
    <property type="match status" value="2"/>
</dbReference>
<keyword evidence="3" id="KW-0328">Glycosyltransferase</keyword>
<proteinExistence type="predicted"/>
<evidence type="ECO:0000259" key="1">
    <source>
        <dbReference type="Pfam" id="PF00534"/>
    </source>
</evidence>
<dbReference type="SUPFAM" id="SSF53756">
    <property type="entry name" value="UDP-Glycosyltransferase/glycogen phosphorylase"/>
    <property type="match status" value="1"/>
</dbReference>